<dbReference type="InterPro" id="IPR050104">
    <property type="entry name" value="FMN-dep_NADH:Q_OxRdtase_AzoR1"/>
</dbReference>
<feature type="binding site" evidence="6">
    <location>
        <begin position="17"/>
        <end position="19"/>
    </location>
    <ligand>
        <name>FMN</name>
        <dbReference type="ChEBI" id="CHEBI:58210"/>
    </ligand>
</feature>
<comment type="catalytic activity">
    <reaction evidence="6">
        <text>2 a quinone + NADH + H(+) = 2 a 1,4-benzosemiquinone + NAD(+)</text>
        <dbReference type="Rhea" id="RHEA:65952"/>
        <dbReference type="ChEBI" id="CHEBI:15378"/>
        <dbReference type="ChEBI" id="CHEBI:57540"/>
        <dbReference type="ChEBI" id="CHEBI:57945"/>
        <dbReference type="ChEBI" id="CHEBI:132124"/>
        <dbReference type="ChEBI" id="CHEBI:134225"/>
    </reaction>
</comment>
<feature type="binding site" evidence="6">
    <location>
        <begin position="147"/>
        <end position="150"/>
    </location>
    <ligand>
        <name>FMN</name>
        <dbReference type="ChEBI" id="CHEBI:58210"/>
    </ligand>
</feature>
<dbReference type="InterPro" id="IPR003680">
    <property type="entry name" value="Flavodoxin_fold"/>
</dbReference>
<keyword evidence="1 6" id="KW-0285">Flavoprotein</keyword>
<organism evidence="8 9">
    <name type="scientific">Demequina litoralis</name>
    <dbReference type="NCBI Taxonomy" id="3051660"/>
    <lineage>
        <taxon>Bacteria</taxon>
        <taxon>Bacillati</taxon>
        <taxon>Actinomycetota</taxon>
        <taxon>Actinomycetes</taxon>
        <taxon>Micrococcales</taxon>
        <taxon>Demequinaceae</taxon>
        <taxon>Demequina</taxon>
    </lineage>
</organism>
<dbReference type="EMBL" id="JAUHPW010000009">
    <property type="protein sequence ID" value="MDN4476436.1"/>
    <property type="molecule type" value="Genomic_DNA"/>
</dbReference>
<dbReference type="Gene3D" id="3.40.190.10">
    <property type="entry name" value="Periplasmic binding protein-like II"/>
    <property type="match status" value="2"/>
</dbReference>
<comment type="similarity">
    <text evidence="6">Belongs to the azoreductase type 1 family.</text>
</comment>
<keyword evidence="9" id="KW-1185">Reference proteome</keyword>
<evidence type="ECO:0000313" key="8">
    <source>
        <dbReference type="EMBL" id="MDN4476436.1"/>
    </source>
</evidence>
<accession>A0ABT8GBC3</accession>
<dbReference type="EC" id="1.6.5.-" evidence="6"/>
<sequence>MAKLLVIRAHPLTADASRSMRLADEFLAAYTEAHPDDDVIDQNLYNIAIPEIDLDLFGAWKKLGDGVPFVRLHEAEQTKSTLFEGYTTQFLNMDKIVIANPLWNLQVPTRLKAWIDCICVAGKTFKYNEQGEAVGLVRGKKAIHLQTAGGFYGSQDPASQYVQMMLNFIGIEDVASIAAEGMDHDPAHADDIMEAACAHGVRIRRPSAADNSSVTVIDRPACCGYFGESRSLIRFSDRMPYGTYKEVRMSVARLHRRAGVAAGALAGAVILASCSTGGSTSEGTSSADGGAEPGEVTELTLLTGTVELNVAIAEAVVAGFNEANPDVQVTVDASVPSGSEGDNLLKTRLATGDAPDMFWYNSGSLLQALNPDAQLLNIADEPFMDNVMDSFIPTVSTDNGVYGVPIDVAGGGGIFYSIPIYEELGLEVPTTWDEFVSNTQAIKDAGYDNALIQSFGDTWTSQIIMLADYYNIYNEDPDWAAKYTANEAHYSDTPVALRSFEKMQEIYDDGLLNKDYASLTFDKALERMASGEGAQYPMLMFAIDTMMSLYPESAENIGYFAIPGDDAAANGLTVWMPPAIYAPATTENPDAVKKFMAYVASPEACQARLDAGIAAGGPFVVEGCELPDDVPQAIKDMLPYFDSGDTAPALEFLSPIKGPSLEQILVEVGSGIRSAEDGAALYDEDVKKQAQQLGLEGW</sequence>
<dbReference type="SUPFAM" id="SSF53850">
    <property type="entry name" value="Periplasmic binding protein-like II"/>
    <property type="match status" value="1"/>
</dbReference>
<dbReference type="Proteomes" id="UP001172728">
    <property type="component" value="Unassembled WGS sequence"/>
</dbReference>
<dbReference type="InterPro" id="IPR006059">
    <property type="entry name" value="SBP"/>
</dbReference>
<comment type="catalytic activity">
    <reaction evidence="5">
        <text>N,N-dimethyl-1,4-phenylenediamine + anthranilate + 2 NAD(+) = 2-(4-dimethylaminophenyl)diazenylbenzoate + 2 NADH + 2 H(+)</text>
        <dbReference type="Rhea" id="RHEA:55872"/>
        <dbReference type="ChEBI" id="CHEBI:15378"/>
        <dbReference type="ChEBI" id="CHEBI:15783"/>
        <dbReference type="ChEBI" id="CHEBI:16567"/>
        <dbReference type="ChEBI" id="CHEBI:57540"/>
        <dbReference type="ChEBI" id="CHEBI:57945"/>
        <dbReference type="ChEBI" id="CHEBI:71579"/>
        <dbReference type="EC" id="1.7.1.17"/>
    </reaction>
    <physiologicalReaction direction="right-to-left" evidence="5">
        <dbReference type="Rhea" id="RHEA:55874"/>
    </physiologicalReaction>
</comment>
<evidence type="ECO:0000256" key="5">
    <source>
        <dbReference type="ARBA" id="ARBA00048542"/>
    </source>
</evidence>
<dbReference type="Pfam" id="PF01547">
    <property type="entry name" value="SBP_bac_1"/>
    <property type="match status" value="1"/>
</dbReference>
<gene>
    <name evidence="6" type="primary">azoR</name>
    <name evidence="8" type="ORF">QQX09_11270</name>
</gene>
<evidence type="ECO:0000256" key="3">
    <source>
        <dbReference type="ARBA" id="ARBA00023002"/>
    </source>
</evidence>
<dbReference type="SUPFAM" id="SSF52218">
    <property type="entry name" value="Flavoproteins"/>
    <property type="match status" value="1"/>
</dbReference>
<evidence type="ECO:0000256" key="1">
    <source>
        <dbReference type="ARBA" id="ARBA00022630"/>
    </source>
</evidence>
<feature type="domain" description="Flavodoxin-like fold" evidence="7">
    <location>
        <begin position="3"/>
        <end position="196"/>
    </location>
</feature>
<protein>
    <recommendedName>
        <fullName evidence="6">FMN dependent NADH:quinone oxidoreductase</fullName>
        <ecNumber evidence="6">1.6.5.-</ecNumber>
    </recommendedName>
    <alternativeName>
        <fullName evidence="6">Azo-dye reductase</fullName>
    </alternativeName>
    <alternativeName>
        <fullName evidence="6">FMN-dependent NADH-azo compound oxidoreductase</fullName>
    </alternativeName>
    <alternativeName>
        <fullName evidence="6">FMN-dependent NADH-azoreductase</fullName>
        <ecNumber evidence="6">1.7.1.17</ecNumber>
    </alternativeName>
</protein>
<dbReference type="Pfam" id="PF02525">
    <property type="entry name" value="Flavodoxin_2"/>
    <property type="match status" value="1"/>
</dbReference>
<comment type="cofactor">
    <cofactor evidence="6">
        <name>FMN</name>
        <dbReference type="ChEBI" id="CHEBI:58210"/>
    </cofactor>
    <text evidence="6">Binds 1 FMN per subunit.</text>
</comment>
<comment type="caution">
    <text evidence="6">Lacks conserved residue(s) required for the propagation of feature annotation.</text>
</comment>
<proteinExistence type="inferred from homology"/>
<comment type="subunit">
    <text evidence="6">Homodimer.</text>
</comment>
<dbReference type="InterPro" id="IPR023048">
    <property type="entry name" value="NADH:quinone_OxRdtase_FMN_depd"/>
</dbReference>
<comment type="function">
    <text evidence="6">Also exhibits azoreductase activity. Catalyzes the reductive cleavage of the azo bond in aromatic azo compounds to the corresponding amines.</text>
</comment>
<dbReference type="PANTHER" id="PTHR43741">
    <property type="entry name" value="FMN-DEPENDENT NADH-AZOREDUCTASE 1"/>
    <property type="match status" value="1"/>
</dbReference>
<dbReference type="HAMAP" id="MF_01216">
    <property type="entry name" value="Azoreductase_type1"/>
    <property type="match status" value="1"/>
</dbReference>
<dbReference type="RefSeq" id="WP_301134726.1">
    <property type="nucleotide sequence ID" value="NZ_JAUHPW010000009.1"/>
</dbReference>
<reference evidence="8" key="1">
    <citation type="submission" date="2023-06" db="EMBL/GenBank/DDBJ databases">
        <title>Sysu t00192.</title>
        <authorList>
            <person name="Gao L."/>
            <person name="Fang B.-Z."/>
            <person name="Li W.-J."/>
        </authorList>
    </citation>
    <scope>NUCLEOTIDE SEQUENCE</scope>
    <source>
        <strain evidence="8">SYSU T00192</strain>
    </source>
</reference>
<evidence type="ECO:0000256" key="6">
    <source>
        <dbReference type="HAMAP-Rule" id="MF_01216"/>
    </source>
</evidence>
<dbReference type="EC" id="1.7.1.17" evidence="6"/>
<dbReference type="Gene3D" id="3.40.50.360">
    <property type="match status" value="1"/>
</dbReference>
<name>A0ABT8GBC3_9MICO</name>
<keyword evidence="2 6" id="KW-0288">FMN</keyword>
<dbReference type="InterPro" id="IPR029039">
    <property type="entry name" value="Flavoprotein-like_sf"/>
</dbReference>
<evidence type="ECO:0000256" key="2">
    <source>
        <dbReference type="ARBA" id="ARBA00022643"/>
    </source>
</evidence>
<evidence type="ECO:0000259" key="7">
    <source>
        <dbReference type="Pfam" id="PF02525"/>
    </source>
</evidence>
<keyword evidence="4 6" id="KW-0520">NAD</keyword>
<dbReference type="PANTHER" id="PTHR43741:SF7">
    <property type="entry name" value="FMN-DEPENDENT NADH:QUINONE OXIDOREDUCTASE"/>
    <property type="match status" value="1"/>
</dbReference>
<evidence type="ECO:0000256" key="4">
    <source>
        <dbReference type="ARBA" id="ARBA00023027"/>
    </source>
</evidence>
<comment type="caution">
    <text evidence="8">The sequence shown here is derived from an EMBL/GenBank/DDBJ whole genome shotgun (WGS) entry which is preliminary data.</text>
</comment>
<evidence type="ECO:0000313" key="9">
    <source>
        <dbReference type="Proteomes" id="UP001172728"/>
    </source>
</evidence>
<comment type="function">
    <text evidence="6">Quinone reductase that provides resistance to thiol-specific stress caused by electrophilic quinones.</text>
</comment>
<keyword evidence="3 6" id="KW-0560">Oxidoreductase</keyword>